<sequence length="342" mass="37238">MDQNKIFELLTDKLGPLGPVIALAGVAMLLILAVLPILLRKQIDPLDKLRAAKGAEAAVAAAGAGGGAPAKGKPGKGLRYNAGTDKLDRFAGFLEPKSKDEMSESRKWLERAGYRGRNIVRTFHAIQFAMGLTLMFLGALYVVIHNSTNEEALPMTKMLVAILMPGVFGYYAPKRWVNQRVSARSQEIQNGFPDALDMLLVCVEAGQSLDQGIIRVSKELGTSYPAISQEFEVIAHEIKAGKDKATVLRAFGERAGVPDVQSFVTVMIQSQQFGTSIAEALRLYAADMRDKRIMRAEEAANKVPTKMTLGTMLFTVPPLLIILVGPSVHDMIENFKMIKIGP</sequence>
<dbReference type="PANTHER" id="PTHR35007">
    <property type="entry name" value="INTEGRAL MEMBRANE PROTEIN-RELATED"/>
    <property type="match status" value="1"/>
</dbReference>
<evidence type="ECO:0000256" key="2">
    <source>
        <dbReference type="ARBA" id="ARBA00022475"/>
    </source>
</evidence>
<dbReference type="Proteomes" id="UP001521181">
    <property type="component" value="Unassembled WGS sequence"/>
</dbReference>
<feature type="transmembrane region" description="Helical" evidence="6">
    <location>
        <begin position="156"/>
        <end position="172"/>
    </location>
</feature>
<dbReference type="RefSeq" id="WP_233676986.1">
    <property type="nucleotide sequence ID" value="NZ_JAJUOS010000007.1"/>
</dbReference>
<comment type="caution">
    <text evidence="8">The sequence shown here is derived from an EMBL/GenBank/DDBJ whole genome shotgun (WGS) entry which is preliminary data.</text>
</comment>
<protein>
    <submittedName>
        <fullName evidence="8">Type II secretion system F family protein</fullName>
    </submittedName>
</protein>
<reference evidence="8 9" key="1">
    <citation type="submission" date="2021-12" db="EMBL/GenBank/DDBJ databases">
        <title>Sinirhodobacter sp. WL0062 is a bacterium isolated from seawater.</title>
        <authorList>
            <person name="Wang L."/>
            <person name="He W."/>
            <person name="Zhang D.-F."/>
        </authorList>
    </citation>
    <scope>NUCLEOTIDE SEQUENCE [LARGE SCALE GENOMIC DNA]</scope>
    <source>
        <strain evidence="8 9">WL0062</strain>
    </source>
</reference>
<dbReference type="PANTHER" id="PTHR35007:SF2">
    <property type="entry name" value="PILUS ASSEMBLE PROTEIN"/>
    <property type="match status" value="1"/>
</dbReference>
<evidence type="ECO:0000313" key="8">
    <source>
        <dbReference type="EMBL" id="MCE5974024.1"/>
    </source>
</evidence>
<keyword evidence="2" id="KW-1003">Cell membrane</keyword>
<evidence type="ECO:0000256" key="5">
    <source>
        <dbReference type="ARBA" id="ARBA00023136"/>
    </source>
</evidence>
<dbReference type="EMBL" id="JAJUOS010000007">
    <property type="protein sequence ID" value="MCE5974024.1"/>
    <property type="molecule type" value="Genomic_DNA"/>
</dbReference>
<proteinExistence type="predicted"/>
<evidence type="ECO:0000256" key="1">
    <source>
        <dbReference type="ARBA" id="ARBA00004651"/>
    </source>
</evidence>
<gene>
    <name evidence="8" type="ORF">LZA78_11065</name>
</gene>
<feature type="domain" description="Type II secretion system protein GspF" evidence="7">
    <location>
        <begin position="196"/>
        <end position="324"/>
    </location>
</feature>
<organism evidence="8 9">
    <name type="scientific">Rhodobacter flavimaris</name>
    <dbReference type="NCBI Taxonomy" id="2907145"/>
    <lineage>
        <taxon>Bacteria</taxon>
        <taxon>Pseudomonadati</taxon>
        <taxon>Pseudomonadota</taxon>
        <taxon>Alphaproteobacteria</taxon>
        <taxon>Rhodobacterales</taxon>
        <taxon>Rhodobacter group</taxon>
        <taxon>Rhodobacter</taxon>
    </lineage>
</organism>
<feature type="transmembrane region" description="Helical" evidence="6">
    <location>
        <begin position="125"/>
        <end position="144"/>
    </location>
</feature>
<accession>A0ABS8YW12</accession>
<name>A0ABS8YW12_9RHOB</name>
<dbReference type="Pfam" id="PF00482">
    <property type="entry name" value="T2SSF"/>
    <property type="match status" value="1"/>
</dbReference>
<comment type="subcellular location">
    <subcellularLocation>
        <location evidence="1">Cell membrane</location>
        <topology evidence="1">Multi-pass membrane protein</topology>
    </subcellularLocation>
</comment>
<evidence type="ECO:0000256" key="3">
    <source>
        <dbReference type="ARBA" id="ARBA00022692"/>
    </source>
</evidence>
<feature type="transmembrane region" description="Helical" evidence="6">
    <location>
        <begin position="20"/>
        <end position="39"/>
    </location>
</feature>
<evidence type="ECO:0000313" key="9">
    <source>
        <dbReference type="Proteomes" id="UP001521181"/>
    </source>
</evidence>
<keyword evidence="9" id="KW-1185">Reference proteome</keyword>
<keyword evidence="5 6" id="KW-0472">Membrane</keyword>
<keyword evidence="3 6" id="KW-0812">Transmembrane</keyword>
<dbReference type="InterPro" id="IPR018076">
    <property type="entry name" value="T2SS_GspF_dom"/>
</dbReference>
<evidence type="ECO:0000256" key="6">
    <source>
        <dbReference type="SAM" id="Phobius"/>
    </source>
</evidence>
<keyword evidence="4 6" id="KW-1133">Transmembrane helix</keyword>
<evidence type="ECO:0000256" key="4">
    <source>
        <dbReference type="ARBA" id="ARBA00022989"/>
    </source>
</evidence>
<evidence type="ECO:0000259" key="7">
    <source>
        <dbReference type="Pfam" id="PF00482"/>
    </source>
</evidence>